<name>X7ZSS6_MYCKA</name>
<gene>
    <name evidence="1" type="ORF">I545_0789</name>
</gene>
<dbReference type="EMBL" id="JAOA01000001">
    <property type="protein sequence ID" value="EUA21748.1"/>
    <property type="molecule type" value="Genomic_DNA"/>
</dbReference>
<comment type="caution">
    <text evidence="1">The sequence shown here is derived from an EMBL/GenBank/DDBJ whole genome shotgun (WGS) entry which is preliminary data.</text>
</comment>
<accession>X7ZSS6</accession>
<evidence type="ECO:0000313" key="1">
    <source>
        <dbReference type="EMBL" id="EUA21748.1"/>
    </source>
</evidence>
<dbReference type="AlphaFoldDB" id="X7ZSS6"/>
<organism evidence="1 2">
    <name type="scientific">Mycobacterium kansasii 662</name>
    <dbReference type="NCBI Taxonomy" id="1299326"/>
    <lineage>
        <taxon>Bacteria</taxon>
        <taxon>Bacillati</taxon>
        <taxon>Actinomycetota</taxon>
        <taxon>Actinomycetes</taxon>
        <taxon>Mycobacteriales</taxon>
        <taxon>Mycobacteriaceae</taxon>
        <taxon>Mycobacterium</taxon>
    </lineage>
</organism>
<protein>
    <submittedName>
        <fullName evidence="1">Uncharacterized protein</fullName>
    </submittedName>
</protein>
<reference evidence="1 2" key="1">
    <citation type="submission" date="2013-12" db="EMBL/GenBank/DDBJ databases">
        <authorList>
            <person name="Brown-Elliot B."/>
            <person name="Wallace R."/>
            <person name="Lenaerts A."/>
            <person name="Ordway D."/>
            <person name="DeGroote M.A."/>
            <person name="Parker T."/>
            <person name="Sizemore C."/>
            <person name="Tallon L.J."/>
            <person name="Sadzewicz L.K."/>
            <person name="Sengamalay N."/>
            <person name="Fraser C.M."/>
            <person name="Hine E."/>
            <person name="Shefchek K.A."/>
            <person name="Das S.P."/>
            <person name="Tettelin H."/>
        </authorList>
    </citation>
    <scope>NUCLEOTIDE SEQUENCE [LARGE SCALE GENOMIC DNA]</scope>
    <source>
        <strain evidence="1 2">662</strain>
    </source>
</reference>
<proteinExistence type="predicted"/>
<dbReference type="Proteomes" id="UP000020561">
    <property type="component" value="Unassembled WGS sequence"/>
</dbReference>
<sequence>MLVATAPQCRDSLLVGGVLTHMLTMHQAARKENLTAVKFVPRMDLGSDGRHNR</sequence>
<evidence type="ECO:0000313" key="2">
    <source>
        <dbReference type="Proteomes" id="UP000020561"/>
    </source>
</evidence>